<feature type="region of interest" description="Disordered" evidence="1">
    <location>
        <begin position="1"/>
        <end position="48"/>
    </location>
</feature>
<organism evidence="2 3">
    <name type="scientific">Pipistrellus kuhlii</name>
    <name type="common">Kuhl's pipistrelle</name>
    <dbReference type="NCBI Taxonomy" id="59472"/>
    <lineage>
        <taxon>Eukaryota</taxon>
        <taxon>Metazoa</taxon>
        <taxon>Chordata</taxon>
        <taxon>Craniata</taxon>
        <taxon>Vertebrata</taxon>
        <taxon>Euteleostomi</taxon>
        <taxon>Mammalia</taxon>
        <taxon>Eutheria</taxon>
        <taxon>Laurasiatheria</taxon>
        <taxon>Chiroptera</taxon>
        <taxon>Yangochiroptera</taxon>
        <taxon>Vespertilionidae</taxon>
        <taxon>Pipistrellus</taxon>
    </lineage>
</organism>
<proteinExistence type="predicted"/>
<feature type="compositionally biased region" description="Basic and acidic residues" evidence="1">
    <location>
        <begin position="101"/>
        <end position="112"/>
    </location>
</feature>
<comment type="caution">
    <text evidence="2">The sequence shown here is derived from an EMBL/GenBank/DDBJ whole genome shotgun (WGS) entry which is preliminary data.</text>
</comment>
<dbReference type="EMBL" id="JACAGB010000112">
    <property type="protein sequence ID" value="KAF6269376.1"/>
    <property type="molecule type" value="Genomic_DNA"/>
</dbReference>
<reference evidence="2 3" key="1">
    <citation type="journal article" date="2020" name="Nature">
        <title>Six reference-quality genomes reveal evolution of bat adaptations.</title>
        <authorList>
            <person name="Jebb D."/>
            <person name="Huang Z."/>
            <person name="Pippel M."/>
            <person name="Hughes G.M."/>
            <person name="Lavrichenko K."/>
            <person name="Devanna P."/>
            <person name="Winkler S."/>
            <person name="Jermiin L.S."/>
            <person name="Skirmuntt E.C."/>
            <person name="Katzourakis A."/>
            <person name="Burkitt-Gray L."/>
            <person name="Ray D.A."/>
            <person name="Sullivan K.A.M."/>
            <person name="Roscito J.G."/>
            <person name="Kirilenko B.M."/>
            <person name="Davalos L.M."/>
            <person name="Corthals A.P."/>
            <person name="Power M.L."/>
            <person name="Jones G."/>
            <person name="Ransome R.D."/>
            <person name="Dechmann D.K.N."/>
            <person name="Locatelli A.G."/>
            <person name="Puechmaille S.J."/>
            <person name="Fedrigo O."/>
            <person name="Jarvis E.D."/>
            <person name="Hiller M."/>
            <person name="Vernes S.C."/>
            <person name="Myers E.W."/>
            <person name="Teeling E.C."/>
        </authorList>
    </citation>
    <scope>NUCLEOTIDE SEQUENCE [LARGE SCALE GENOMIC DNA]</scope>
    <source>
        <strain evidence="2">MPipKuh1</strain>
        <tissue evidence="2">Flight muscle</tissue>
    </source>
</reference>
<keyword evidence="3" id="KW-1185">Reference proteome</keyword>
<feature type="region of interest" description="Disordered" evidence="1">
    <location>
        <begin position="84"/>
        <end position="120"/>
    </location>
</feature>
<name>A0A7J7QZQ6_PIPKU</name>
<evidence type="ECO:0000313" key="3">
    <source>
        <dbReference type="Proteomes" id="UP000558488"/>
    </source>
</evidence>
<dbReference type="AlphaFoldDB" id="A0A7J7QZQ6"/>
<evidence type="ECO:0000313" key="2">
    <source>
        <dbReference type="EMBL" id="KAF6269376.1"/>
    </source>
</evidence>
<accession>A0A7J7QZQ6</accession>
<gene>
    <name evidence="2" type="ORF">mPipKuh1_008116</name>
</gene>
<feature type="compositionally biased region" description="Low complexity" evidence="1">
    <location>
        <begin position="16"/>
        <end position="40"/>
    </location>
</feature>
<protein>
    <submittedName>
        <fullName evidence="2">Uncharacterized protein</fullName>
    </submittedName>
</protein>
<dbReference type="Proteomes" id="UP000558488">
    <property type="component" value="Unassembled WGS sequence"/>
</dbReference>
<sequence length="120" mass="12482">MSLPVLWGGGSGTGPCRGPASRSSPSASAPVSSSAAPHRSGLLSPRLKPTRQIAPWSWATKTQAPFPVSGKHWKEVWPMVCPGTPAPDTGLSRIRPGRAGGRGEVRCDEHSTARAMGSSE</sequence>
<evidence type="ECO:0000256" key="1">
    <source>
        <dbReference type="SAM" id="MobiDB-lite"/>
    </source>
</evidence>